<dbReference type="Proteomes" id="UP000830198">
    <property type="component" value="Chromosome"/>
</dbReference>
<keyword evidence="1" id="KW-1133">Transmembrane helix</keyword>
<sequence length="112" mass="12258">MNQGALYRHVGITVILSIISLYSWGSATLPQPTYKVKPSEALPLDTIPVKKPVETETVTPTQDLPVEPVIKEVPKAKKQVKPIAVPPVMTPVKPPQIIKPKIVIKKIGIRVP</sequence>
<evidence type="ECO:0000313" key="3">
    <source>
        <dbReference type="Proteomes" id="UP000830198"/>
    </source>
</evidence>
<proteinExistence type="predicted"/>
<feature type="transmembrane region" description="Helical" evidence="1">
    <location>
        <begin position="6"/>
        <end position="25"/>
    </location>
</feature>
<name>A0ABY4I776_CHIFI</name>
<keyword evidence="3" id="KW-1185">Reference proteome</keyword>
<evidence type="ECO:0000313" key="2">
    <source>
        <dbReference type="EMBL" id="UPK71712.1"/>
    </source>
</evidence>
<organism evidence="2 3">
    <name type="scientific">Chitinophaga filiformis</name>
    <name type="common">Myxococcus filiformis</name>
    <name type="synonym">Flexibacter filiformis</name>
    <dbReference type="NCBI Taxonomy" id="104663"/>
    <lineage>
        <taxon>Bacteria</taxon>
        <taxon>Pseudomonadati</taxon>
        <taxon>Bacteroidota</taxon>
        <taxon>Chitinophagia</taxon>
        <taxon>Chitinophagales</taxon>
        <taxon>Chitinophagaceae</taxon>
        <taxon>Chitinophaga</taxon>
    </lineage>
</organism>
<keyword evidence="1" id="KW-0472">Membrane</keyword>
<evidence type="ECO:0000256" key="1">
    <source>
        <dbReference type="SAM" id="Phobius"/>
    </source>
</evidence>
<accession>A0ABY4I776</accession>
<protein>
    <submittedName>
        <fullName evidence="2">Uncharacterized protein</fullName>
    </submittedName>
</protein>
<dbReference type="RefSeq" id="WP_247813829.1">
    <property type="nucleotide sequence ID" value="NZ_CP095855.1"/>
</dbReference>
<keyword evidence="1" id="KW-0812">Transmembrane</keyword>
<reference evidence="2 3" key="1">
    <citation type="submission" date="2022-04" db="EMBL/GenBank/DDBJ databases">
        <title>The arsenic-methylating capacity of Chitinophaga filiformis YT5 during chitin decomposition.</title>
        <authorList>
            <person name="Chen G."/>
            <person name="Liang Y."/>
        </authorList>
    </citation>
    <scope>NUCLEOTIDE SEQUENCE [LARGE SCALE GENOMIC DNA]</scope>
    <source>
        <strain evidence="2 3">YT5</strain>
    </source>
</reference>
<dbReference type="EMBL" id="CP095855">
    <property type="protein sequence ID" value="UPK71712.1"/>
    <property type="molecule type" value="Genomic_DNA"/>
</dbReference>
<gene>
    <name evidence="2" type="ORF">MYF79_10505</name>
</gene>